<reference evidence="2" key="1">
    <citation type="submission" date="2020-12" db="EMBL/GenBank/DDBJ databases">
        <title>Genome reconstruction of Halomonas venusta strain DSM 4743.</title>
        <authorList>
            <person name="Aguirre-Garrido J.F."/>
            <person name="Hernandez-Soto L.M."/>
            <person name="Martinez-Abarca F."/>
        </authorList>
    </citation>
    <scope>NUCLEOTIDE SEQUENCE</scope>
    <source>
        <strain evidence="2">4743</strain>
    </source>
</reference>
<organism evidence="2 3">
    <name type="scientific">Vreelandella venusta</name>
    <dbReference type="NCBI Taxonomy" id="44935"/>
    <lineage>
        <taxon>Bacteria</taxon>
        <taxon>Pseudomonadati</taxon>
        <taxon>Pseudomonadota</taxon>
        <taxon>Gammaproteobacteria</taxon>
        <taxon>Oceanospirillales</taxon>
        <taxon>Halomonadaceae</taxon>
        <taxon>Vreelandella</taxon>
    </lineage>
</organism>
<evidence type="ECO:0000313" key="3">
    <source>
        <dbReference type="Proteomes" id="UP000663479"/>
    </source>
</evidence>
<accession>A0AAP9ZB37</accession>
<dbReference type="Proteomes" id="UP000663479">
    <property type="component" value="Chromosome"/>
</dbReference>
<protein>
    <submittedName>
        <fullName evidence="2">Uncharacterized protein</fullName>
    </submittedName>
</protein>
<sequence>MTEQWERHAALPNPHKRHSRATHNPVIPEWGYRESTLTLPAVAQTPEPNWIPAKGMRE</sequence>
<feature type="region of interest" description="Disordered" evidence="1">
    <location>
        <begin position="1"/>
        <end position="27"/>
    </location>
</feature>
<dbReference type="RefSeq" id="WP_198350379.1">
    <property type="nucleotide sequence ID" value="NZ_CP066539.1"/>
</dbReference>
<name>A0AAP9ZB37_9GAMM</name>
<evidence type="ECO:0000256" key="1">
    <source>
        <dbReference type="SAM" id="MobiDB-lite"/>
    </source>
</evidence>
<dbReference type="AlphaFoldDB" id="A0AAP9ZB37"/>
<gene>
    <name evidence="2" type="ORF">JDS37_12245</name>
</gene>
<evidence type="ECO:0000313" key="2">
    <source>
        <dbReference type="EMBL" id="QRL02084.1"/>
    </source>
</evidence>
<dbReference type="EMBL" id="CP066539">
    <property type="protein sequence ID" value="QRL02084.1"/>
    <property type="molecule type" value="Genomic_DNA"/>
</dbReference>
<proteinExistence type="predicted"/>